<evidence type="ECO:0000256" key="2">
    <source>
        <dbReference type="RuleBase" id="RU003749"/>
    </source>
</evidence>
<evidence type="ECO:0000259" key="3">
    <source>
        <dbReference type="PROSITE" id="PS50801"/>
    </source>
</evidence>
<dbReference type="InterPro" id="IPR002645">
    <property type="entry name" value="STAS_dom"/>
</dbReference>
<dbReference type="InterPro" id="IPR036513">
    <property type="entry name" value="STAS_dom_sf"/>
</dbReference>
<dbReference type="Proteomes" id="UP001068379">
    <property type="component" value="Unassembled WGS sequence"/>
</dbReference>
<dbReference type="Pfam" id="PF01740">
    <property type="entry name" value="STAS"/>
    <property type="match status" value="1"/>
</dbReference>
<dbReference type="SUPFAM" id="SSF52091">
    <property type="entry name" value="SpoIIaa-like"/>
    <property type="match status" value="1"/>
</dbReference>
<evidence type="ECO:0000256" key="1">
    <source>
        <dbReference type="ARBA" id="ARBA00009013"/>
    </source>
</evidence>
<keyword evidence="5" id="KW-1185">Reference proteome</keyword>
<dbReference type="CDD" id="cd07043">
    <property type="entry name" value="STAS_anti-anti-sigma_factors"/>
    <property type="match status" value="1"/>
</dbReference>
<evidence type="ECO:0000313" key="4">
    <source>
        <dbReference type="EMBL" id="MCZ4329438.1"/>
    </source>
</evidence>
<dbReference type="EMBL" id="JAPWHE010000002">
    <property type="protein sequence ID" value="MCZ4329438.1"/>
    <property type="molecule type" value="Genomic_DNA"/>
</dbReference>
<feature type="domain" description="STAS" evidence="3">
    <location>
        <begin position="1"/>
        <end position="110"/>
    </location>
</feature>
<accession>A0ABT4M286</accession>
<comment type="similarity">
    <text evidence="1 2">Belongs to the anti-sigma-factor antagonist family.</text>
</comment>
<dbReference type="PROSITE" id="PS50801">
    <property type="entry name" value="STAS"/>
    <property type="match status" value="1"/>
</dbReference>
<name>A0ABT4M286_9BURK</name>
<organism evidence="4 5">
    <name type="scientific">Castellaniella denitrificans</name>
    <dbReference type="NCBI Taxonomy" id="56119"/>
    <lineage>
        <taxon>Bacteria</taxon>
        <taxon>Pseudomonadati</taxon>
        <taxon>Pseudomonadota</taxon>
        <taxon>Betaproteobacteria</taxon>
        <taxon>Burkholderiales</taxon>
        <taxon>Alcaligenaceae</taxon>
        <taxon>Castellaniella</taxon>
    </lineage>
</organism>
<evidence type="ECO:0000313" key="5">
    <source>
        <dbReference type="Proteomes" id="UP001068379"/>
    </source>
</evidence>
<dbReference type="NCBIfam" id="TIGR00377">
    <property type="entry name" value="ant_ant_sig"/>
    <property type="match status" value="1"/>
</dbReference>
<dbReference type="PANTHER" id="PTHR33495">
    <property type="entry name" value="ANTI-SIGMA FACTOR ANTAGONIST TM_1081-RELATED-RELATED"/>
    <property type="match status" value="1"/>
</dbReference>
<gene>
    <name evidence="4" type="ORF">O4H32_05660</name>
</gene>
<reference evidence="4" key="1">
    <citation type="submission" date="2022-12" db="EMBL/GenBank/DDBJ databases">
        <title>Bacterial isolates from different developmental stages of Nematostella vectensis.</title>
        <authorList>
            <person name="Fraune S."/>
        </authorList>
    </citation>
    <scope>NUCLEOTIDE SEQUENCE</scope>
    <source>
        <strain evidence="4">G21619-S1</strain>
    </source>
</reference>
<dbReference type="Gene3D" id="3.30.750.24">
    <property type="entry name" value="STAS domain"/>
    <property type="match status" value="1"/>
</dbReference>
<dbReference type="InterPro" id="IPR003658">
    <property type="entry name" value="Anti-sigma_ant"/>
</dbReference>
<sequence length="111" mass="11983">MPFVIEKSGSALICQPEGLVNSANAAVFEADLMAQVEKGERHIVLDLARLNYISSAGLRVVLLLAKKLKQADGALILCDIQPNVREVFEISGFLAILKVCETRAEAIAAFN</sequence>
<protein>
    <recommendedName>
        <fullName evidence="2">Anti-sigma factor antagonist</fullName>
    </recommendedName>
</protein>
<comment type="caution">
    <text evidence="4">The sequence shown here is derived from an EMBL/GenBank/DDBJ whole genome shotgun (WGS) entry which is preliminary data.</text>
</comment>
<dbReference type="RefSeq" id="WP_269357476.1">
    <property type="nucleotide sequence ID" value="NZ_JAPWHE010000002.1"/>
</dbReference>
<proteinExistence type="inferred from homology"/>